<comment type="similarity">
    <text evidence="5">Belongs to the KdsB family.</text>
</comment>
<dbReference type="AlphaFoldDB" id="A0A7V1CZB4"/>
<dbReference type="EC" id="2.7.7.38" evidence="5"/>
<dbReference type="InterPro" id="IPR003329">
    <property type="entry name" value="Cytidylyl_trans"/>
</dbReference>
<evidence type="ECO:0000256" key="2">
    <source>
        <dbReference type="ARBA" id="ARBA00022679"/>
    </source>
</evidence>
<protein>
    <recommendedName>
        <fullName evidence="5">3-deoxy-manno-octulosonate cytidylyltransferase</fullName>
        <ecNumber evidence="5">2.7.7.38</ecNumber>
    </recommendedName>
    <alternativeName>
        <fullName evidence="5">CMP-2-keto-3-deoxyoctulosonic acid synthase</fullName>
        <shortName evidence="5">CKS</shortName>
        <shortName evidence="5">CMP-KDO synthase</shortName>
    </alternativeName>
</protein>
<dbReference type="SUPFAM" id="SSF53448">
    <property type="entry name" value="Nucleotide-diphospho-sugar transferases"/>
    <property type="match status" value="1"/>
</dbReference>
<keyword evidence="3 5" id="KW-0548">Nucleotidyltransferase</keyword>
<reference evidence="6" key="1">
    <citation type="journal article" date="2020" name="mSystems">
        <title>Genome- and Community-Level Interaction Insights into Carbon Utilization and Element Cycling Functions of Hydrothermarchaeota in Hydrothermal Sediment.</title>
        <authorList>
            <person name="Zhou Z."/>
            <person name="Liu Y."/>
            <person name="Xu W."/>
            <person name="Pan J."/>
            <person name="Luo Z.H."/>
            <person name="Li M."/>
        </authorList>
    </citation>
    <scope>NUCLEOTIDE SEQUENCE [LARGE SCALE GENOMIC DNA]</scope>
    <source>
        <strain evidence="6">HyVt-346</strain>
    </source>
</reference>
<dbReference type="GO" id="GO:0005829">
    <property type="term" value="C:cytosol"/>
    <property type="evidence" value="ECO:0007669"/>
    <property type="project" value="TreeGrafter"/>
</dbReference>
<gene>
    <name evidence="5" type="primary">kdsB</name>
    <name evidence="6" type="ORF">ENH88_11150</name>
</gene>
<dbReference type="NCBIfam" id="TIGR00466">
    <property type="entry name" value="kdsB"/>
    <property type="match status" value="1"/>
</dbReference>
<dbReference type="Pfam" id="PF02348">
    <property type="entry name" value="CTP_transf_3"/>
    <property type="match status" value="1"/>
</dbReference>
<organism evidence="6">
    <name type="scientific">Pseudoalteromonas prydzensis</name>
    <dbReference type="NCBI Taxonomy" id="182141"/>
    <lineage>
        <taxon>Bacteria</taxon>
        <taxon>Pseudomonadati</taxon>
        <taxon>Pseudomonadota</taxon>
        <taxon>Gammaproteobacteria</taxon>
        <taxon>Alteromonadales</taxon>
        <taxon>Pseudoalteromonadaceae</taxon>
        <taxon>Pseudoalteromonas</taxon>
    </lineage>
</organism>
<dbReference type="HAMAP" id="MF_00057">
    <property type="entry name" value="KdsB"/>
    <property type="match status" value="1"/>
</dbReference>
<dbReference type="RefSeq" id="WP_304182301.1">
    <property type="nucleotide sequence ID" value="NZ_DRGM01000119.1"/>
</dbReference>
<sequence>MEFVVVIPARYASSRLPGKPLADICGKPMIQHVYEKAMAAGASKVVIATDHQKVFDAVSVFTKDVLMTSEDHQSGTERLAQVMELLALADDTIVVNVQGDEPLLASENVAQVAALLADSSAPMATLSVAIDDIAEILNPNAVKVVSDINKNALYFSRASIPFDRANMMDAANNHQLNTANYQRHVGIYAYRAGFIKQYIELTPSPLEQLESLEQLRVLYHGHQIKIEQAQIAPHAGVDTPEDLARVVSYLQSKAASE</sequence>
<evidence type="ECO:0000313" key="6">
    <source>
        <dbReference type="EMBL" id="HEA16979.1"/>
    </source>
</evidence>
<dbReference type="InterPro" id="IPR004528">
    <property type="entry name" value="KdsB"/>
</dbReference>
<dbReference type="CDD" id="cd02517">
    <property type="entry name" value="CMP-KDO-Synthetase"/>
    <property type="match status" value="1"/>
</dbReference>
<comment type="subcellular location">
    <subcellularLocation>
        <location evidence="5">Cytoplasm</location>
    </subcellularLocation>
    <subcellularLocation>
        <location evidence="1">Membrane</location>
    </subcellularLocation>
</comment>
<evidence type="ECO:0000256" key="3">
    <source>
        <dbReference type="ARBA" id="ARBA00022695"/>
    </source>
</evidence>
<dbReference type="EMBL" id="DRGM01000119">
    <property type="protein sequence ID" value="HEA16979.1"/>
    <property type="molecule type" value="Genomic_DNA"/>
</dbReference>
<proteinExistence type="inferred from homology"/>
<dbReference type="GO" id="GO:0008690">
    <property type="term" value="F:3-deoxy-manno-octulosonate cytidylyltransferase activity"/>
    <property type="evidence" value="ECO:0007669"/>
    <property type="project" value="UniProtKB-UniRule"/>
</dbReference>
<dbReference type="PANTHER" id="PTHR42866">
    <property type="entry name" value="3-DEOXY-MANNO-OCTULOSONATE CYTIDYLYLTRANSFERASE"/>
    <property type="match status" value="1"/>
</dbReference>
<comment type="function">
    <text evidence="5">Activates KDO (a required 8-carbon sugar) for incorporation into bacterial lipopolysaccharide in Gram-negative bacteria.</text>
</comment>
<evidence type="ECO:0000256" key="4">
    <source>
        <dbReference type="ARBA" id="ARBA00022985"/>
    </source>
</evidence>
<dbReference type="NCBIfam" id="NF003952">
    <property type="entry name" value="PRK05450.1-5"/>
    <property type="match status" value="1"/>
</dbReference>
<dbReference type="FunFam" id="3.90.550.10:FF:000011">
    <property type="entry name" value="3-deoxy-manno-octulosonate cytidylyltransferase"/>
    <property type="match status" value="1"/>
</dbReference>
<comment type="pathway">
    <text evidence="5">Nucleotide-sugar biosynthesis; CMP-3-deoxy-D-manno-octulosonate biosynthesis; CMP-3-deoxy-D-manno-octulosonate from 3-deoxy-D-manno-octulosonate and CTP: step 1/1.</text>
</comment>
<dbReference type="GO" id="GO:0033468">
    <property type="term" value="P:CMP-keto-3-deoxy-D-manno-octulosonic acid biosynthetic process"/>
    <property type="evidence" value="ECO:0007669"/>
    <property type="project" value="UniProtKB-UniRule"/>
</dbReference>
<evidence type="ECO:0000256" key="1">
    <source>
        <dbReference type="ARBA" id="ARBA00004370"/>
    </source>
</evidence>
<dbReference type="PANTHER" id="PTHR42866:SF2">
    <property type="entry name" value="3-DEOXY-MANNO-OCTULOSONATE CYTIDYLYLTRANSFERASE, MITOCHONDRIAL"/>
    <property type="match status" value="1"/>
</dbReference>
<dbReference type="Proteomes" id="UP000886188">
    <property type="component" value="Unassembled WGS sequence"/>
</dbReference>
<dbReference type="NCBIfam" id="NF003950">
    <property type="entry name" value="PRK05450.1-3"/>
    <property type="match status" value="1"/>
</dbReference>
<dbReference type="Gene3D" id="3.90.550.10">
    <property type="entry name" value="Spore Coat Polysaccharide Biosynthesis Protein SpsA, Chain A"/>
    <property type="match status" value="1"/>
</dbReference>
<comment type="catalytic activity">
    <reaction evidence="5">
        <text>3-deoxy-alpha-D-manno-oct-2-ulosonate + CTP = CMP-3-deoxy-beta-D-manno-octulosonate + diphosphate</text>
        <dbReference type="Rhea" id="RHEA:23448"/>
        <dbReference type="ChEBI" id="CHEBI:33019"/>
        <dbReference type="ChEBI" id="CHEBI:37563"/>
        <dbReference type="ChEBI" id="CHEBI:85986"/>
        <dbReference type="ChEBI" id="CHEBI:85987"/>
        <dbReference type="EC" id="2.7.7.38"/>
    </reaction>
</comment>
<dbReference type="GO" id="GO:0009103">
    <property type="term" value="P:lipopolysaccharide biosynthetic process"/>
    <property type="evidence" value="ECO:0007669"/>
    <property type="project" value="UniProtKB-UniRule"/>
</dbReference>
<comment type="caution">
    <text evidence="6">The sequence shown here is derived from an EMBL/GenBank/DDBJ whole genome shotgun (WGS) entry which is preliminary data.</text>
</comment>
<accession>A0A7V1CZB4</accession>
<dbReference type="InterPro" id="IPR029044">
    <property type="entry name" value="Nucleotide-diphossugar_trans"/>
</dbReference>
<dbReference type="UniPathway" id="UPA00358">
    <property type="reaction ID" value="UER00476"/>
</dbReference>
<dbReference type="NCBIfam" id="NF009905">
    <property type="entry name" value="PRK13368.1"/>
    <property type="match status" value="1"/>
</dbReference>
<keyword evidence="2 5" id="KW-0808">Transferase</keyword>
<dbReference type="GO" id="GO:0016020">
    <property type="term" value="C:membrane"/>
    <property type="evidence" value="ECO:0007669"/>
    <property type="project" value="UniProtKB-SubCell"/>
</dbReference>
<evidence type="ECO:0000256" key="5">
    <source>
        <dbReference type="HAMAP-Rule" id="MF_00057"/>
    </source>
</evidence>
<keyword evidence="4 5" id="KW-0448">Lipopolysaccharide biosynthesis</keyword>
<keyword evidence="5" id="KW-0963">Cytoplasm</keyword>
<name>A0A7V1CZB4_9GAMM</name>